<dbReference type="Pfam" id="PF04765">
    <property type="entry name" value="TOD1_MUCI70"/>
    <property type="match status" value="1"/>
</dbReference>
<accession>A0ABT9JP62</accession>
<dbReference type="InterPro" id="IPR048354">
    <property type="entry name" value="TOD1_MUCI70_glycTrfase_dom"/>
</dbReference>
<evidence type="ECO:0000259" key="1">
    <source>
        <dbReference type="Pfam" id="PF04765"/>
    </source>
</evidence>
<gene>
    <name evidence="2" type="ORF">Q9291_00820</name>
</gene>
<evidence type="ECO:0000313" key="2">
    <source>
        <dbReference type="EMBL" id="MDP8566377.1"/>
    </source>
</evidence>
<protein>
    <submittedName>
        <fullName evidence="2">DUF616 domain-containing protein</fullName>
    </submittedName>
</protein>
<feature type="domain" description="TOD1/MUCI70 glycosyltransferase-like" evidence="1">
    <location>
        <begin position="96"/>
        <end position="245"/>
    </location>
</feature>
<name>A0ABT9JP62_9PROT</name>
<keyword evidence="3" id="KW-1185">Reference proteome</keyword>
<dbReference type="RefSeq" id="WP_306388083.1">
    <property type="nucleotide sequence ID" value="NZ_JAVCAP010000001.1"/>
</dbReference>
<sequence length="464" mass="53031">MDMQQLNHFVALADYMQPAEVARILARDDVDDNNAIALYQQRYPVVSTHRPGKIAVYTAIFGGYDSAPVLNHIDPAVDYILYTEEAEFVAPAPWQVRVIPAMFEDPQMDARRVKLLSHLFLYDYDVTVWIDGNFTLEKLTAALIEECVSRAPVALCKHQFRNCIYDEAGEIIRRGIDALTPVLRQIQHYQVRQFPAQFGLHVTSFLVRDHRSANVIKLNMRWWELLSANSKRDQLAFDYVRWECQIPMMALPFNLKNNALYCWGQNGEGKHQQRTRRNNERFGRAFKLADQGEHTYANANAKYSPISERWSKDFLKHWFALNQCLSAVSGAEEASIMHVGDQPLSAHMLPDVRLAEVQADALNLLDHSKRVLLLGYDGGHFALMVLKLTSAKCVVVDENLTPYKQAGLQYLQALYANRLAHFSLQDIQQLPSPMFDLIVVNRNAQAVFAKIPNQVAERVKVMQL</sequence>
<dbReference type="EMBL" id="JAVCAP010000001">
    <property type="protein sequence ID" value="MDP8566377.1"/>
    <property type="molecule type" value="Genomic_DNA"/>
</dbReference>
<organism evidence="2 3">
    <name type="scientific">Methylophilus aquaticus</name>
    <dbReference type="NCBI Taxonomy" id="1971610"/>
    <lineage>
        <taxon>Bacteria</taxon>
        <taxon>Pseudomonadati</taxon>
        <taxon>Pseudomonadota</taxon>
        <taxon>Betaproteobacteria</taxon>
        <taxon>Nitrosomonadales</taxon>
        <taxon>Methylophilaceae</taxon>
        <taxon>Methylophilus</taxon>
    </lineage>
</organism>
<reference evidence="3" key="1">
    <citation type="journal article" date="2019" name="Int. J. Syst. Evol. Microbiol.">
        <title>The Global Catalogue of Microorganisms (GCM) 10K type strain sequencing project: providing services to taxonomists for standard genome sequencing and annotation.</title>
        <authorList>
            <consortium name="The Broad Institute Genomics Platform"/>
            <consortium name="The Broad Institute Genome Sequencing Center for Infectious Disease"/>
            <person name="Wu L."/>
            <person name="Ma J."/>
        </authorList>
    </citation>
    <scope>NUCLEOTIDE SEQUENCE [LARGE SCALE GENOMIC DNA]</scope>
    <source>
        <strain evidence="3">VKM B-3159</strain>
    </source>
</reference>
<comment type="caution">
    <text evidence="2">The sequence shown here is derived from an EMBL/GenBank/DDBJ whole genome shotgun (WGS) entry which is preliminary data.</text>
</comment>
<dbReference type="Proteomes" id="UP001225906">
    <property type="component" value="Unassembled WGS sequence"/>
</dbReference>
<evidence type="ECO:0000313" key="3">
    <source>
        <dbReference type="Proteomes" id="UP001225906"/>
    </source>
</evidence>
<proteinExistence type="predicted"/>